<gene>
    <name evidence="1" type="ORF">GCM10009550_61680</name>
</gene>
<dbReference type="EMBL" id="BAAAHH010000033">
    <property type="protein sequence ID" value="GAA0964248.1"/>
    <property type="molecule type" value="Genomic_DNA"/>
</dbReference>
<reference evidence="1 2" key="1">
    <citation type="journal article" date="2019" name="Int. J. Syst. Evol. Microbiol.">
        <title>The Global Catalogue of Microorganisms (GCM) 10K type strain sequencing project: providing services to taxonomists for standard genome sequencing and annotation.</title>
        <authorList>
            <consortium name="The Broad Institute Genomics Platform"/>
            <consortium name="The Broad Institute Genome Sequencing Center for Infectious Disease"/>
            <person name="Wu L."/>
            <person name="Ma J."/>
        </authorList>
    </citation>
    <scope>NUCLEOTIDE SEQUENCE [LARGE SCALE GENOMIC DNA]</scope>
    <source>
        <strain evidence="1 2">JCM 10696</strain>
    </source>
</reference>
<evidence type="ECO:0000313" key="2">
    <source>
        <dbReference type="Proteomes" id="UP001500665"/>
    </source>
</evidence>
<sequence>MPLIHALDRPLKGAYRDLGFRFDEAEAVRSEPAAGQERAQAPLRERGEVQEGRLLRMVAGSSVP</sequence>
<comment type="caution">
    <text evidence="1">The sequence shown here is derived from an EMBL/GenBank/DDBJ whole genome shotgun (WGS) entry which is preliminary data.</text>
</comment>
<protein>
    <submittedName>
        <fullName evidence="1">Uncharacterized protein</fullName>
    </submittedName>
</protein>
<name>A0ABN1RUL7_9ACTN</name>
<accession>A0ABN1RUL7</accession>
<proteinExistence type="predicted"/>
<keyword evidence="2" id="KW-1185">Reference proteome</keyword>
<organism evidence="1 2">
    <name type="scientific">Actinocorallia libanotica</name>
    <dbReference type="NCBI Taxonomy" id="46162"/>
    <lineage>
        <taxon>Bacteria</taxon>
        <taxon>Bacillati</taxon>
        <taxon>Actinomycetota</taxon>
        <taxon>Actinomycetes</taxon>
        <taxon>Streptosporangiales</taxon>
        <taxon>Thermomonosporaceae</taxon>
        <taxon>Actinocorallia</taxon>
    </lineage>
</organism>
<dbReference type="Proteomes" id="UP001500665">
    <property type="component" value="Unassembled WGS sequence"/>
</dbReference>
<evidence type="ECO:0000313" key="1">
    <source>
        <dbReference type="EMBL" id="GAA0964248.1"/>
    </source>
</evidence>